<accession>A0A4R9LND0</accession>
<dbReference type="SUPFAM" id="SSF88659">
    <property type="entry name" value="Sigma3 and sigma4 domains of RNA polymerase sigma factors"/>
    <property type="match status" value="2"/>
</dbReference>
<feature type="compositionally biased region" description="Basic and acidic residues" evidence="8">
    <location>
        <begin position="74"/>
        <end position="83"/>
    </location>
</feature>
<feature type="region of interest" description="Sigma-70 factor domain-2" evidence="6">
    <location>
        <begin position="357"/>
        <end position="427"/>
    </location>
</feature>
<dbReference type="InterPro" id="IPR007127">
    <property type="entry name" value="RNA_pol_sigma_70_r1_1"/>
</dbReference>
<feature type="region of interest" description="Sigma-70 factor domain-3" evidence="6">
    <location>
        <begin position="436"/>
        <end position="512"/>
    </location>
</feature>
<dbReference type="NCBIfam" id="NF004208">
    <property type="entry name" value="PRK05658.1"/>
    <property type="match status" value="1"/>
</dbReference>
<feature type="coiled-coil region" evidence="7">
    <location>
        <begin position="305"/>
        <end position="363"/>
    </location>
</feature>
<dbReference type="InterPro" id="IPR013324">
    <property type="entry name" value="RNA_pol_sigma_r3/r4-like"/>
</dbReference>
<evidence type="ECO:0000313" key="11">
    <source>
        <dbReference type="EMBL" id="TGN08169.1"/>
    </source>
</evidence>
<keyword evidence="3 6" id="KW-0731">Sigma factor</keyword>
<dbReference type="InterPro" id="IPR013325">
    <property type="entry name" value="RNA_pol_sigma_r2"/>
</dbReference>
<dbReference type="GO" id="GO:0005737">
    <property type="term" value="C:cytoplasm"/>
    <property type="evidence" value="ECO:0007669"/>
    <property type="project" value="UniProtKB-SubCell"/>
</dbReference>
<dbReference type="InterPro" id="IPR007627">
    <property type="entry name" value="RNA_pol_sigma70_r2"/>
</dbReference>
<evidence type="ECO:0000256" key="2">
    <source>
        <dbReference type="ARBA" id="ARBA00023015"/>
    </source>
</evidence>
<dbReference type="InterPro" id="IPR012760">
    <property type="entry name" value="RNA_pol_sigma_RpoD_C"/>
</dbReference>
<dbReference type="Proteomes" id="UP000298264">
    <property type="component" value="Unassembled WGS sequence"/>
</dbReference>
<dbReference type="InterPro" id="IPR014284">
    <property type="entry name" value="RNA_pol_sigma-70_dom"/>
</dbReference>
<protein>
    <recommendedName>
        <fullName evidence="6">RNA polymerase sigma factor SigA</fullName>
    </recommendedName>
</protein>
<dbReference type="Gene3D" id="1.10.10.10">
    <property type="entry name" value="Winged helix-like DNA-binding domain superfamily/Winged helix DNA-binding domain"/>
    <property type="match status" value="2"/>
</dbReference>
<keyword evidence="2 6" id="KW-0805">Transcription regulation</keyword>
<comment type="subunit">
    <text evidence="6">Interacts transiently with the RNA polymerase catalytic core.</text>
</comment>
<dbReference type="Gene3D" id="1.10.220.120">
    <property type="entry name" value="Sigma-70 factor, region 1.1"/>
    <property type="match status" value="1"/>
</dbReference>
<keyword evidence="1 6" id="KW-0963">Cytoplasm</keyword>
<sequence length="590" mass="68489">MENLAGLPEVQKIISIGKANREVSYDEINEILPDKILNSEKIDDVFTLLHEMGIEIVEEYSKKSLEESSSLTTTKEDTSKEPTVKPARKKRESTVSSSSEDPIRLYLKEIGKVSLISGETEVFLAKRIEKGEKIIEETILGSSILRQNFAKLIPKIKSKKIKVYDLVKVDKMYALNQEQADKLEKVFFENMDLIQQDEKVLNESVNRIRKYSENSKKFKELKEKIDASYGKIDEAIRKIGVSQKEIQKISQKIKSMVFRVKEIEKHFLKIKAKYGHDVREIKGLNRFIEKNENLDEIEKMMSCDIDEVREVIKDIRNNERKLRRMEQEAGSPVNEIKDWGEKIIKGEREIAQAKRELVRANLRLVVSIAKRYANRGMHFFDLIQEGNIGLIRAVDKFEYKKGYKFSTYATWWIRQAITRAISDQARTIRVPVHMIEQVNKVIRETRLFVQEFGRDPSNDEIAERLGWPVQKVKAVKNVAREPISLEIPVGSEEDSELGDFIEDKDVISPLNSAATSILSEQIRQVLQTLPAREQKVIRMRFGLDDGYAQTLEEVGYQFKVTRERIRQIEAKALRRLRHPSRSKKLKDYID</sequence>
<dbReference type="InterPro" id="IPR007624">
    <property type="entry name" value="RNA_pol_sigma70_r3"/>
</dbReference>
<dbReference type="InterPro" id="IPR000943">
    <property type="entry name" value="RNA_pol_sigma70"/>
</dbReference>
<evidence type="ECO:0000259" key="9">
    <source>
        <dbReference type="PROSITE" id="PS00715"/>
    </source>
</evidence>
<evidence type="ECO:0000256" key="8">
    <source>
        <dbReference type="SAM" id="MobiDB-lite"/>
    </source>
</evidence>
<dbReference type="GO" id="GO:0016987">
    <property type="term" value="F:sigma factor activity"/>
    <property type="evidence" value="ECO:0007669"/>
    <property type="project" value="UniProtKB-UniRule"/>
</dbReference>
<dbReference type="CDD" id="cd06171">
    <property type="entry name" value="Sigma70_r4"/>
    <property type="match status" value="1"/>
</dbReference>
<keyword evidence="4 6" id="KW-0238">DNA-binding</keyword>
<dbReference type="GO" id="GO:0003677">
    <property type="term" value="F:DNA binding"/>
    <property type="evidence" value="ECO:0007669"/>
    <property type="project" value="UniProtKB-UniRule"/>
</dbReference>
<dbReference type="Pfam" id="PF04542">
    <property type="entry name" value="Sigma70_r2"/>
    <property type="match status" value="1"/>
</dbReference>
<proteinExistence type="inferred from homology"/>
<feature type="domain" description="RNA polymerase sigma-70" evidence="10">
    <location>
        <begin position="550"/>
        <end position="576"/>
    </location>
</feature>
<dbReference type="InterPro" id="IPR042189">
    <property type="entry name" value="RNA_pol_sigma_70_r1_1_sf"/>
</dbReference>
<dbReference type="NCBIfam" id="TIGR02937">
    <property type="entry name" value="sigma70-ECF"/>
    <property type="match status" value="1"/>
</dbReference>
<dbReference type="PRINTS" id="PR00046">
    <property type="entry name" value="SIGMA70FCT"/>
</dbReference>
<comment type="caution">
    <text evidence="11">The sequence shown here is derived from an EMBL/GenBank/DDBJ whole genome shotgun (WGS) entry which is preliminary data.</text>
</comment>
<comment type="function">
    <text evidence="6">Sigma factors are initiation factors that promote the attachment of RNA polymerase to specific initiation sites and are then released. This sigma factor is the primary sigma factor during exponential growth.</text>
</comment>
<dbReference type="HAMAP" id="MF_00963">
    <property type="entry name" value="Sigma70_RpoD_SigA"/>
    <property type="match status" value="1"/>
</dbReference>
<dbReference type="InterPro" id="IPR009042">
    <property type="entry name" value="RNA_pol_sigma70_r1_2"/>
</dbReference>
<dbReference type="FunFam" id="1.10.10.10:FF:000004">
    <property type="entry name" value="RNA polymerase sigma factor SigA"/>
    <property type="match status" value="1"/>
</dbReference>
<dbReference type="Gene3D" id="1.10.601.10">
    <property type="entry name" value="RNA Polymerase Primary Sigma Factor"/>
    <property type="match status" value="1"/>
</dbReference>
<evidence type="ECO:0000259" key="10">
    <source>
        <dbReference type="PROSITE" id="PS00716"/>
    </source>
</evidence>
<dbReference type="InterPro" id="IPR028630">
    <property type="entry name" value="Sigma70_RpoD"/>
</dbReference>
<reference evidence="11" key="1">
    <citation type="journal article" date="2019" name="PLoS Negl. Trop. Dis.">
        <title>Revisiting the worldwide diversity of Leptospira species in the environment.</title>
        <authorList>
            <person name="Vincent A.T."/>
            <person name="Schiettekatte O."/>
            <person name="Bourhy P."/>
            <person name="Veyrier F.J."/>
            <person name="Picardeau M."/>
        </authorList>
    </citation>
    <scope>NUCLEOTIDE SEQUENCE [LARGE SCALE GENOMIC DNA]</scope>
    <source>
        <strain evidence="11">201400974</strain>
    </source>
</reference>
<dbReference type="PANTHER" id="PTHR30603">
    <property type="entry name" value="RNA POLYMERASE SIGMA FACTOR RPO"/>
    <property type="match status" value="1"/>
</dbReference>
<dbReference type="Pfam" id="PF04545">
    <property type="entry name" value="Sigma70_r4"/>
    <property type="match status" value="1"/>
</dbReference>
<dbReference type="PANTHER" id="PTHR30603:SF60">
    <property type="entry name" value="RNA POLYMERASE SIGMA FACTOR RPOD"/>
    <property type="match status" value="1"/>
</dbReference>
<evidence type="ECO:0000256" key="1">
    <source>
        <dbReference type="ARBA" id="ARBA00022490"/>
    </source>
</evidence>
<feature type="region of interest" description="Disordered" evidence="8">
    <location>
        <begin position="67"/>
        <end position="96"/>
    </location>
</feature>
<comment type="subcellular location">
    <subcellularLocation>
        <location evidence="6">Cytoplasm</location>
    </subcellularLocation>
</comment>
<dbReference type="PROSITE" id="PS00715">
    <property type="entry name" value="SIGMA70_1"/>
    <property type="match status" value="1"/>
</dbReference>
<dbReference type="Pfam" id="PF00140">
    <property type="entry name" value="Sigma70_r1_2"/>
    <property type="match status" value="1"/>
</dbReference>
<dbReference type="FunFam" id="1.10.601.10:FF:000001">
    <property type="entry name" value="RNA polymerase sigma factor SigA"/>
    <property type="match status" value="1"/>
</dbReference>
<name>A0A4R9LND0_9LEPT</name>
<dbReference type="SUPFAM" id="SSF88946">
    <property type="entry name" value="Sigma2 domain of RNA polymerase sigma factors"/>
    <property type="match status" value="1"/>
</dbReference>
<feature type="region of interest" description="Sigma-70 factor domain-4" evidence="6">
    <location>
        <begin position="525"/>
        <end position="578"/>
    </location>
</feature>
<evidence type="ECO:0000256" key="6">
    <source>
        <dbReference type="HAMAP-Rule" id="MF_00963"/>
    </source>
</evidence>
<dbReference type="GO" id="GO:0006352">
    <property type="term" value="P:DNA-templated transcription initiation"/>
    <property type="evidence" value="ECO:0007669"/>
    <property type="project" value="UniProtKB-UniRule"/>
</dbReference>
<feature type="DNA-binding region" description="H-T-H motif" evidence="6">
    <location>
        <begin position="551"/>
        <end position="570"/>
    </location>
</feature>
<dbReference type="InterPro" id="IPR036388">
    <property type="entry name" value="WH-like_DNA-bd_sf"/>
</dbReference>
<dbReference type="AlphaFoldDB" id="A0A4R9LND0"/>
<comment type="similarity">
    <text evidence="6">Belongs to the sigma-70 factor family. RpoD/SigA subfamily.</text>
</comment>
<dbReference type="InterPro" id="IPR007630">
    <property type="entry name" value="RNA_pol_sigma70_r4"/>
</dbReference>
<dbReference type="RefSeq" id="WP_135765127.1">
    <property type="nucleotide sequence ID" value="NZ_RQHV01000061.1"/>
</dbReference>
<keyword evidence="7" id="KW-0175">Coiled coil</keyword>
<dbReference type="Pfam" id="PF04539">
    <property type="entry name" value="Sigma70_r3"/>
    <property type="match status" value="1"/>
</dbReference>
<evidence type="ECO:0000256" key="3">
    <source>
        <dbReference type="ARBA" id="ARBA00023082"/>
    </source>
</evidence>
<feature type="short sequence motif" description="Interaction with polymerase core subunit RpoC" evidence="6">
    <location>
        <begin position="381"/>
        <end position="384"/>
    </location>
</feature>
<evidence type="ECO:0000313" key="12">
    <source>
        <dbReference type="Proteomes" id="UP000298264"/>
    </source>
</evidence>
<keyword evidence="5 6" id="KW-0804">Transcription</keyword>
<evidence type="ECO:0000256" key="4">
    <source>
        <dbReference type="ARBA" id="ARBA00023125"/>
    </source>
</evidence>
<dbReference type="Pfam" id="PF03979">
    <property type="entry name" value="Sigma70_r1_1"/>
    <property type="match status" value="1"/>
</dbReference>
<dbReference type="NCBIfam" id="TIGR02393">
    <property type="entry name" value="RpoD_Cterm"/>
    <property type="match status" value="1"/>
</dbReference>
<evidence type="ECO:0000256" key="7">
    <source>
        <dbReference type="SAM" id="Coils"/>
    </source>
</evidence>
<dbReference type="OrthoDB" id="9809557at2"/>
<keyword evidence="12" id="KW-1185">Reference proteome</keyword>
<organism evidence="11 12">
    <name type="scientific">Leptospira ilyithenensis</name>
    <dbReference type="NCBI Taxonomy" id="2484901"/>
    <lineage>
        <taxon>Bacteria</taxon>
        <taxon>Pseudomonadati</taxon>
        <taxon>Spirochaetota</taxon>
        <taxon>Spirochaetia</taxon>
        <taxon>Leptospirales</taxon>
        <taxon>Leptospiraceae</taxon>
        <taxon>Leptospira</taxon>
    </lineage>
</organism>
<dbReference type="EMBL" id="RQHV01000061">
    <property type="protein sequence ID" value="TGN08169.1"/>
    <property type="molecule type" value="Genomic_DNA"/>
</dbReference>
<dbReference type="PROSITE" id="PS00716">
    <property type="entry name" value="SIGMA70_2"/>
    <property type="match status" value="1"/>
</dbReference>
<evidence type="ECO:0000256" key="5">
    <source>
        <dbReference type="ARBA" id="ARBA00023163"/>
    </source>
</evidence>
<gene>
    <name evidence="11" type="primary">rpoD</name>
    <name evidence="6" type="synonym">sigA</name>
    <name evidence="11" type="ORF">EHS11_14675</name>
</gene>
<dbReference type="InterPro" id="IPR050239">
    <property type="entry name" value="Sigma-70_RNA_pol_init_factors"/>
</dbReference>
<feature type="domain" description="RNA polymerase sigma-70" evidence="9">
    <location>
        <begin position="381"/>
        <end position="394"/>
    </location>
</feature>